<dbReference type="InterPro" id="IPR013968">
    <property type="entry name" value="PKS_KR"/>
</dbReference>
<dbReference type="InterPro" id="IPR029058">
    <property type="entry name" value="AB_hydrolase_fold"/>
</dbReference>
<dbReference type="Gene3D" id="3.40.50.1820">
    <property type="entry name" value="alpha/beta hydrolase"/>
    <property type="match status" value="1"/>
</dbReference>
<comment type="pathway">
    <text evidence="2">Antibiotic biosynthesis.</text>
</comment>
<keyword evidence="5" id="KW-0808">Transferase</keyword>
<feature type="active site" description="Proton donor; for dehydratase activity" evidence="9">
    <location>
        <position position="1110"/>
    </location>
</feature>
<dbReference type="SMART" id="SM00827">
    <property type="entry name" value="PKS_AT"/>
    <property type="match status" value="2"/>
</dbReference>
<dbReference type="PROSITE" id="PS00606">
    <property type="entry name" value="KS3_1"/>
    <property type="match status" value="2"/>
</dbReference>
<dbReference type="InterPro" id="IPR032821">
    <property type="entry name" value="PKS_assoc"/>
</dbReference>
<dbReference type="InterPro" id="IPR016035">
    <property type="entry name" value="Acyl_Trfase/lysoPLipase"/>
</dbReference>
<dbReference type="SUPFAM" id="SSF53474">
    <property type="entry name" value="alpha/beta-Hydrolases"/>
    <property type="match status" value="1"/>
</dbReference>
<keyword evidence="3" id="KW-0596">Phosphopantetheine</keyword>
<dbReference type="InterPro" id="IPR049551">
    <property type="entry name" value="PKS_DH_C"/>
</dbReference>
<feature type="domain" description="Ketosynthase family 3 (KS3)" evidence="12">
    <location>
        <begin position="1730"/>
        <end position="2142"/>
    </location>
</feature>
<dbReference type="InterPro" id="IPR014030">
    <property type="entry name" value="Ketoacyl_synth_N"/>
</dbReference>
<evidence type="ECO:0000256" key="6">
    <source>
        <dbReference type="ARBA" id="ARBA00023194"/>
    </source>
</evidence>
<dbReference type="SUPFAM" id="SSF47336">
    <property type="entry name" value="ACP-like"/>
    <property type="match status" value="1"/>
</dbReference>
<evidence type="ECO:0000256" key="1">
    <source>
        <dbReference type="ARBA" id="ARBA00001957"/>
    </source>
</evidence>
<dbReference type="InterPro" id="IPR009081">
    <property type="entry name" value="PP-bd_ACP"/>
</dbReference>
<dbReference type="InterPro" id="IPR001031">
    <property type="entry name" value="Thioesterase"/>
</dbReference>
<dbReference type="PANTHER" id="PTHR43775">
    <property type="entry name" value="FATTY ACID SYNTHASE"/>
    <property type="match status" value="1"/>
</dbReference>
<feature type="region of interest" description="N-terminal hotdog fold" evidence="9">
    <location>
        <begin position="908"/>
        <end position="1037"/>
    </location>
</feature>
<evidence type="ECO:0000259" key="12">
    <source>
        <dbReference type="PROSITE" id="PS52004"/>
    </source>
</evidence>
<dbReference type="SMART" id="SM00822">
    <property type="entry name" value="PKS_KR"/>
    <property type="match status" value="2"/>
</dbReference>
<dbReference type="Pfam" id="PF16197">
    <property type="entry name" value="KAsynt_C_assoc"/>
    <property type="match status" value="2"/>
</dbReference>
<dbReference type="Gene3D" id="3.40.47.10">
    <property type="match status" value="2"/>
</dbReference>
<dbReference type="InterPro" id="IPR057326">
    <property type="entry name" value="KR_dom"/>
</dbReference>
<feature type="domain" description="PKS/mFAS DH" evidence="13">
    <location>
        <begin position="908"/>
        <end position="1186"/>
    </location>
</feature>
<feature type="compositionally biased region" description="Basic and acidic residues" evidence="10">
    <location>
        <begin position="2150"/>
        <end position="2160"/>
    </location>
</feature>
<dbReference type="PROSITE" id="PS52004">
    <property type="entry name" value="KS3_2"/>
    <property type="match status" value="2"/>
</dbReference>
<evidence type="ECO:0000256" key="3">
    <source>
        <dbReference type="ARBA" id="ARBA00022450"/>
    </source>
</evidence>
<feature type="active site" description="Proton donor; for dehydratase activity" evidence="9">
    <location>
        <position position="2813"/>
    </location>
</feature>
<feature type="active site" description="Proton acceptor; for dehydratase activity" evidence="9">
    <location>
        <position position="2648"/>
    </location>
</feature>
<dbReference type="Gene3D" id="3.10.129.110">
    <property type="entry name" value="Polyketide synthase dehydratase"/>
    <property type="match status" value="2"/>
</dbReference>
<dbReference type="SMART" id="SM00823">
    <property type="entry name" value="PKS_PP"/>
    <property type="match status" value="2"/>
</dbReference>
<dbReference type="SMART" id="SM00826">
    <property type="entry name" value="PKS_DH"/>
    <property type="match status" value="2"/>
</dbReference>
<dbReference type="InterPro" id="IPR036736">
    <property type="entry name" value="ACP-like_sf"/>
</dbReference>
<dbReference type="SUPFAM" id="SSF51735">
    <property type="entry name" value="NAD(P)-binding Rossmann-fold domains"/>
    <property type="match status" value="4"/>
</dbReference>
<dbReference type="PROSITE" id="PS00012">
    <property type="entry name" value="PHOSPHOPANTETHEINE"/>
    <property type="match status" value="2"/>
</dbReference>
<dbReference type="SUPFAM" id="SSF52151">
    <property type="entry name" value="FabD/lysophospholipase-like"/>
    <property type="match status" value="2"/>
</dbReference>
<dbReference type="Pfam" id="PF02801">
    <property type="entry name" value="Ketoacyl-synt_C"/>
    <property type="match status" value="2"/>
</dbReference>
<dbReference type="CDD" id="cd08956">
    <property type="entry name" value="KR_3_FAS_SDR_x"/>
    <property type="match status" value="2"/>
</dbReference>
<dbReference type="InterPro" id="IPR042104">
    <property type="entry name" value="PKS_dehydratase_sf"/>
</dbReference>
<evidence type="ECO:0000256" key="7">
    <source>
        <dbReference type="ARBA" id="ARBA00023268"/>
    </source>
</evidence>
<dbReference type="InterPro" id="IPR006162">
    <property type="entry name" value="Ppantetheine_attach_site"/>
</dbReference>
<dbReference type="InterPro" id="IPR049552">
    <property type="entry name" value="PKS_DH_N"/>
</dbReference>
<feature type="region of interest" description="C-terminal hotdog fold" evidence="9">
    <location>
        <begin position="1049"/>
        <end position="1186"/>
    </location>
</feature>
<dbReference type="InterPro" id="IPR020807">
    <property type="entry name" value="PKS_DH"/>
</dbReference>
<dbReference type="Gene3D" id="1.10.1200.10">
    <property type="entry name" value="ACP-like"/>
    <property type="match status" value="2"/>
</dbReference>
<gene>
    <name evidence="14" type="ORF">ACFSYJ_10360</name>
</gene>
<comment type="cofactor">
    <cofactor evidence="1">
        <name>pantetheine 4'-phosphate</name>
        <dbReference type="ChEBI" id="CHEBI:47942"/>
    </cofactor>
</comment>
<evidence type="ECO:0000313" key="14">
    <source>
        <dbReference type="EMBL" id="MFD2459009.1"/>
    </source>
</evidence>
<dbReference type="PANTHER" id="PTHR43775:SF51">
    <property type="entry name" value="INACTIVE PHENOLPHTHIOCEROL SYNTHESIS POLYKETIDE SYNTHASE TYPE I PKS1-RELATED"/>
    <property type="match status" value="1"/>
</dbReference>
<dbReference type="Gene3D" id="3.40.50.720">
    <property type="entry name" value="NAD(P)-binding Rossmann-like Domain"/>
    <property type="match status" value="2"/>
</dbReference>
<evidence type="ECO:0000256" key="2">
    <source>
        <dbReference type="ARBA" id="ARBA00004792"/>
    </source>
</evidence>
<dbReference type="InterPro" id="IPR016039">
    <property type="entry name" value="Thiolase-like"/>
</dbReference>
<dbReference type="InterPro" id="IPR020802">
    <property type="entry name" value="TesA-like"/>
</dbReference>
<dbReference type="InterPro" id="IPR020841">
    <property type="entry name" value="PKS_Beta-ketoAc_synthase_dom"/>
</dbReference>
<dbReference type="Pfam" id="PF00698">
    <property type="entry name" value="Acyl_transf_1"/>
    <property type="match status" value="2"/>
</dbReference>
<keyword evidence="6" id="KW-0045">Antibiotic biosynthesis</keyword>
<feature type="region of interest" description="Disordered" evidence="10">
    <location>
        <begin position="2144"/>
        <end position="2165"/>
    </location>
</feature>
<evidence type="ECO:0000259" key="11">
    <source>
        <dbReference type="PROSITE" id="PS50075"/>
    </source>
</evidence>
<sequence>MSSSSEQKLVEALRASLKETERLRLRNRKLSATLEEPIAIVGMACRYPGGIASPGELWRLVADGVDAVSGFPEDRGWDVDALYDPQGTRENTTYAREGGFLHDAPAFDPAFFGISPNEALTMDPQQRLLLETSWEALERAGLDPLSLKETSTGVFAGMMYHDYALNNSTGAVASGRVSYVLGLEGPSVTVDTACSSSLVALHWAVQALRTGECALALAGGVAVMATPGVFVEFSRQRALAPDGRCKSFAAAADGTGWGEGVGVLVVERLSDARRNGHRVLAIVRGSAVNSDGASNGLTAPNGPSQERVIRQALAAARLSAEQVDVVEGHGTGTTLGDPVEAQALLATYGRERGRPVLLGSLKSNLGHTQAAAGVAGIIKMVEAMRHGVVPKTLHVDKPSDQVDWSSGALELVTEATEWPETGHPRRAAVSSFGLSGTNAHVILEQAPVDERPLDRPRGRSSTGPAVWPVSGRTPAALRAQAARLLSFVESDLDLSTVDVGFSLATSRSALESRAAVVGRDREELTRGLTALAGGDPAAELVTGTADPEGGLAFLFTGQGAQRPGMGRELYEVFPVFAEAFDEVAAELDAHLARPLREVVWGTEADPLNRTEFAQPGLFAVEVALFRLVESWGLRPDFLVGHSVGEVAAAQVAGMLSLRDAAKLVAARGRLMQALPEGGAMLAVRAPEAEVLAWLPGTADVAAVNAPDAVVVSGAEEDVLAVAARAAEAGRRHTRLAVSHAFHSTLMEPMLDEFRAVVSGLSFTEPRIPLVSAVTGTSGADMTSPGYWVRQVRDTVRFGDAVGFLAARGVTRFLELGPDAALSPVVGETVTTALAVSAQRRDRPEELALLAAVARLHVSGLSPDWAALSGPGAERVDLPTYAFRHERFWLQDPLLGADTASMGLDAAEHPLLGAVVTLADDGGLVLTGRLSVGTHPWLADHAVLGAVLLPGTGFVELALWAGGRAGCDLLEELTLRAPLVLAGTGVPRRGAVQLQVAVGAPGPSGTREVTVHSRPEEPDDAPWTLHAEGLLGTGAKAPGPESAEWPPAGASPVDLEGAYELLRERGYGYGPVFRGLKAAWTEGDEVFAEVTLPERARADAGRFGLHPALFDACLHAPMLAGQSGEESTVLPFAWAGVSLYAGGATSVRVRIAPTRDGVSVAVSDELGRPVLTVGSLAGRPVPAAALRGPRPDSLFSVNWVPVATPDGDPAPVEPWVSRDGTENGVVVFTCAEPDADPPAGVREAAHQVLAAIREWLSDERFAGSRLVVATRDAVDAGGSEVGLGHAAVWGLVRSAQAENPGRFVLVDLDGRAESTAALAAAAASGEPELAVRSGQLWAPRLTRRAAPGGNGGPRLDPEGTVLVTGGTGGLGAVLARHLVTGHGVRRLVLAGRRGPDAPGAAELVAELGERGARVTVVACDVADRDALAALLAGIPAGHPLTGVVHAAGVADNGLVSALTPDRLDAVLAPKAEAAWHLHELTASAAPAMFVLLSSAGGMVLAGGQGAYAASNVFLDALALRRKADGLAATSMAFGLWAGTGMGQWLSETDLRRMRGQGLPALEVEEGLALFDAALASGDALVAPFPVDVPALRARTDEVPALLRGLLRTAGTRLRTPRTDVPDWERRIAGAHEGDRDRIVLDLVRSQVAAVLGHASAAAIEPDRAFQELGFDSLTAVELRNQLNTATGLRLPATLVFDQPTARAVAAEIVAAFAGTGTDRVPVPAPRIPAHDEPIAIVGMACRYPGGVSSPDELWHAVLNEVDAVSEFPADRGWDLGSVYDPDGAAPNTTYTREGGFLHDAGEFDAAFFGIGPNEATTMDPQQRLLLETCWEAIERAGIDPGSLKGSPTGVFAGLMYHDYAYNTSAGAIASGRVSYVLGLEGPAVTVDTACSSSLVALHSAIQALRSGDCALALAGGVTVMATPDMYVEFSRQRGLARDGRCRAFSGDAEGTGLSEGAGVLLVERLSDARRNGHPVLAVVRGSAINQDGASNGLTAPNGPSQRRVIRQALAAAGLSTMDVDAVEAHGTGTTLGDPIEAQALLATYGRDRDEQRPLWLGSLKSNLGHTQAAAGVGGIIKMVQAIRHGVLPKTLHVAEPTPQVDWSAGAVRLLTEARAWPDSGRPRRGAVSSFGISGTNGHVIIEQAPAADGPEAARDDREGGEGRGPLPWLLTAKSAEALAGQARRLRAFAGEPGADPGDVGFSLATTRARFGHRAVVLGRDRAGQLDGLDALIGGGAAGNVVRGTAVRDPKVVFVFPGQGSQWTGMGRELYETSEVFRAEVSACAKAFEPFLDWSLLEVLRGDDGAPSLDRIDVVQPALFAMMVSLAALWRSYGVEPASVVGTSQGEVAAACVAGAISLADGARMIAERSKLFAERLIGHGELGSVALPVEEVTERLTRWEGRLFLAGVNSPALVTVAGDSEALGEFEAELTAEGVRARRVATSVATHCARVEAVAGELREILAPVVPRRAAIPIYSTVTGGLLEPGAMDPAYWYASTREPVLFADATRALFEDGHQVFVEVSPHPVLGVGVQETLADAGAEVAVVGSLRRAHGDVDRFTTSLAEAQVRGVEVDWTENFGAARRIELPTYAFQRRRYWTRDEQAGGDAGSLGLTAVDHPLLGAVVPAVDSDALTFLGRLSPGTHPWLADHGVRGTVLLPGTAFAELVTRAADEAGCDHIEELALHVPLLPAERGGVALRVELGEADDAGRRPVRVRSRAEDEPGAPWILHAEGTVARGGAERSFDLTQWPPAGASPIVIDGAYEALGEQGYDYGPAFRGLRAAWRRGDELFAEVELPERVRAEAGRFGLHPALLDAAMHVALIDDGGGRGTETVLPFVWEGVRLHAVGASALRVRVDRGRPDAVTVEVADGTGSPVWTVDSLIPRPVPEEQLSAARRGGDSLFRIDWQRPRLPAEPVSWGPWEGLQPAGAVPDVVVFEAGPPDGEPLPALYDIAGRVLGVLQDWLADERFAAATLAVVTRNAVVTEEGAAVSLAEAPVWGVLRAAQAEHPGRFVVVDTDGAPESARVLALAAASGEPELAVRGGEPLVPRLVPVPEPDTEVPPGLTGDGTVLITGGTGGLGALVARHLVTRHGVRDLVLTSRQGREAPGATELCEELTALGARVTVTACDVADRAAVARLFASIPAERPLTAIVHAAGAADNGLVGALTPERLATSLRPKADGGWHLHELSKDLGLTAFVVFSSAGGMVLAAGQAGYAAGNVFLDALAAHRRAEGLPATALAWGLWDVRTGLSQWLSQADLQRIRRQGLPAFSAAEGLRMFDAALATGRTALVPMRVDPVTLRAGTEVVPALLRGLAPAVRRRTATGAVEEGALRGRLAGLPEAEQEQVVRNLVLTYAATVLGYAGPDDVDPERDFLESGFDSLTAMELRNGLSRAGGLRLPPMVVFDNKTPAALARYVLAELAASPDTGDGGRAASPGAVAPRGADTLSEVFRTALAEASVERAMDLLRAVAAVRPSFGSAAELDRPPAPVKLAEGPAGPRLICVSTPMVTGGPYQLARIAASFRGVRTVSAVPLSGFAAGEPLPATAAAAIDGLTESVLLAAEGEPFVLLGYSAGGLLAHAVAHRLETVREVEPAGVVLLDSYRLDRFTGGGAELSGDFLAGALERESAFGGFDSARLSTMGRYGELMPLVDPGRIGAPVLFVQCLEWFAEPGPGGEPVLAEPWDSTQTCRTLLANHFTMLEGKSAETARLVEEWLGTL</sequence>
<dbReference type="InterPro" id="IPR055123">
    <property type="entry name" value="SpnB-like_Rossmann"/>
</dbReference>
<dbReference type="SUPFAM" id="SSF55048">
    <property type="entry name" value="Probable ACP-binding domain of malonyl-CoA ACP transacylase"/>
    <property type="match status" value="2"/>
</dbReference>
<dbReference type="EMBL" id="JBHUKU010000004">
    <property type="protein sequence ID" value="MFD2459009.1"/>
    <property type="molecule type" value="Genomic_DNA"/>
</dbReference>
<dbReference type="InterPro" id="IPR018201">
    <property type="entry name" value="Ketoacyl_synth_AS"/>
</dbReference>
<evidence type="ECO:0000259" key="13">
    <source>
        <dbReference type="PROSITE" id="PS52019"/>
    </source>
</evidence>
<accession>A0ABW5GFX1</accession>
<feature type="domain" description="PKS/mFAS DH" evidence="13">
    <location>
        <begin position="2616"/>
        <end position="2891"/>
    </location>
</feature>
<protein>
    <submittedName>
        <fullName evidence="14">Type I polyketide synthase</fullName>
    </submittedName>
</protein>
<feature type="region of interest" description="C-terminal hotdog fold" evidence="9">
    <location>
        <begin position="2752"/>
        <end position="2891"/>
    </location>
</feature>
<dbReference type="Gene3D" id="3.30.70.3290">
    <property type="match status" value="2"/>
</dbReference>
<dbReference type="InterPro" id="IPR014031">
    <property type="entry name" value="Ketoacyl_synth_C"/>
</dbReference>
<keyword evidence="7" id="KW-0511">Multifunctional enzyme</keyword>
<dbReference type="InterPro" id="IPR016036">
    <property type="entry name" value="Malonyl_transacylase_ACP-bd"/>
</dbReference>
<dbReference type="Pfam" id="PF08659">
    <property type="entry name" value="KR"/>
    <property type="match status" value="2"/>
</dbReference>
<dbReference type="PROSITE" id="PS52019">
    <property type="entry name" value="PKS_MFAS_DH"/>
    <property type="match status" value="2"/>
</dbReference>
<dbReference type="SMART" id="SM00825">
    <property type="entry name" value="PKS_KS"/>
    <property type="match status" value="2"/>
</dbReference>
<dbReference type="InterPro" id="IPR049900">
    <property type="entry name" value="PKS_mFAS_DH"/>
</dbReference>
<dbReference type="PROSITE" id="PS50075">
    <property type="entry name" value="CARRIER"/>
    <property type="match status" value="2"/>
</dbReference>
<feature type="active site" description="Proton acceptor; for dehydratase activity" evidence="9">
    <location>
        <position position="940"/>
    </location>
</feature>
<dbReference type="Gene3D" id="3.40.366.10">
    <property type="entry name" value="Malonyl-Coenzyme A Acyl Carrier Protein, domain 2"/>
    <property type="match status" value="2"/>
</dbReference>
<dbReference type="InterPro" id="IPR036291">
    <property type="entry name" value="NAD(P)-bd_dom_sf"/>
</dbReference>
<name>A0ABW5GFX1_9PSEU</name>
<feature type="domain" description="Carrier" evidence="11">
    <location>
        <begin position="3346"/>
        <end position="3421"/>
    </location>
</feature>
<dbReference type="Pfam" id="PF00109">
    <property type="entry name" value="ketoacyl-synt"/>
    <property type="match status" value="2"/>
</dbReference>
<evidence type="ECO:0000256" key="8">
    <source>
        <dbReference type="ARBA" id="ARBA00023315"/>
    </source>
</evidence>
<keyword evidence="4" id="KW-0597">Phosphoprotein</keyword>
<evidence type="ECO:0000256" key="10">
    <source>
        <dbReference type="SAM" id="MobiDB-lite"/>
    </source>
</evidence>
<keyword evidence="15" id="KW-1185">Reference proteome</keyword>
<dbReference type="Pfam" id="PF22953">
    <property type="entry name" value="SpnB_Rossmann"/>
    <property type="match status" value="2"/>
</dbReference>
<dbReference type="Pfam" id="PF00550">
    <property type="entry name" value="PP-binding"/>
    <property type="match status" value="2"/>
</dbReference>
<dbReference type="InterPro" id="IPR050091">
    <property type="entry name" value="PKS_NRPS_Biosynth_Enz"/>
</dbReference>
<dbReference type="InterPro" id="IPR020806">
    <property type="entry name" value="PKS_PP-bd"/>
</dbReference>
<feature type="domain" description="Carrier" evidence="11">
    <location>
        <begin position="1636"/>
        <end position="1711"/>
    </location>
</feature>
<feature type="domain" description="Ketosynthase family 3 (KS3)" evidence="12">
    <location>
        <begin position="35"/>
        <end position="445"/>
    </location>
</feature>
<dbReference type="Proteomes" id="UP001597419">
    <property type="component" value="Unassembled WGS sequence"/>
</dbReference>
<reference evidence="15" key="1">
    <citation type="journal article" date="2019" name="Int. J. Syst. Evol. Microbiol.">
        <title>The Global Catalogue of Microorganisms (GCM) 10K type strain sequencing project: providing services to taxonomists for standard genome sequencing and annotation.</title>
        <authorList>
            <consortium name="The Broad Institute Genomics Platform"/>
            <consortium name="The Broad Institute Genome Sequencing Center for Infectious Disease"/>
            <person name="Wu L."/>
            <person name="Ma J."/>
        </authorList>
    </citation>
    <scope>NUCLEOTIDE SEQUENCE [LARGE SCALE GENOMIC DNA]</scope>
    <source>
        <strain evidence="15">CGMCC 4.7643</strain>
    </source>
</reference>
<evidence type="ECO:0000256" key="9">
    <source>
        <dbReference type="PROSITE-ProRule" id="PRU01363"/>
    </source>
</evidence>
<evidence type="ECO:0000256" key="5">
    <source>
        <dbReference type="ARBA" id="ARBA00022679"/>
    </source>
</evidence>
<dbReference type="InterPro" id="IPR001227">
    <property type="entry name" value="Ac_transferase_dom_sf"/>
</dbReference>
<evidence type="ECO:0000313" key="15">
    <source>
        <dbReference type="Proteomes" id="UP001597419"/>
    </source>
</evidence>
<dbReference type="InterPro" id="IPR014043">
    <property type="entry name" value="Acyl_transferase_dom"/>
</dbReference>
<feature type="region of interest" description="Disordered" evidence="10">
    <location>
        <begin position="1001"/>
        <end position="1023"/>
    </location>
</feature>
<dbReference type="InterPro" id="IPR015083">
    <property type="entry name" value="NorB/c/GfsB-D-like_docking"/>
</dbReference>
<feature type="region of interest" description="N-terminal hotdog fold" evidence="9">
    <location>
        <begin position="2616"/>
        <end position="2740"/>
    </location>
</feature>
<dbReference type="SUPFAM" id="SSF53901">
    <property type="entry name" value="Thiolase-like"/>
    <property type="match status" value="2"/>
</dbReference>
<proteinExistence type="predicted"/>
<dbReference type="Pfam" id="PF21089">
    <property type="entry name" value="PKS_DH_N"/>
    <property type="match status" value="2"/>
</dbReference>
<dbReference type="SMART" id="SM00824">
    <property type="entry name" value="PKS_TE"/>
    <property type="match status" value="1"/>
</dbReference>
<keyword evidence="8" id="KW-0012">Acyltransferase</keyword>
<dbReference type="CDD" id="cd00833">
    <property type="entry name" value="PKS"/>
    <property type="match status" value="2"/>
</dbReference>
<evidence type="ECO:0000256" key="4">
    <source>
        <dbReference type="ARBA" id="ARBA00022553"/>
    </source>
</evidence>
<comment type="caution">
    <text evidence="14">The sequence shown here is derived from an EMBL/GenBank/DDBJ whole genome shotgun (WGS) entry which is preliminary data.</text>
</comment>
<dbReference type="Pfam" id="PF08990">
    <property type="entry name" value="Docking"/>
    <property type="match status" value="1"/>
</dbReference>
<dbReference type="Pfam" id="PF14765">
    <property type="entry name" value="PS-DH"/>
    <property type="match status" value="2"/>
</dbReference>
<dbReference type="RefSeq" id="WP_345386926.1">
    <property type="nucleotide sequence ID" value="NZ_BAABHG010000002.1"/>
</dbReference>
<dbReference type="SMART" id="SM01294">
    <property type="entry name" value="PKS_PP_betabranch"/>
    <property type="match status" value="1"/>
</dbReference>
<dbReference type="Pfam" id="PF00975">
    <property type="entry name" value="Thioesterase"/>
    <property type="match status" value="1"/>
</dbReference>
<organism evidence="14 15">
    <name type="scientific">Amycolatopsis samaneae</name>
    <dbReference type="NCBI Taxonomy" id="664691"/>
    <lineage>
        <taxon>Bacteria</taxon>
        <taxon>Bacillati</taxon>
        <taxon>Actinomycetota</taxon>
        <taxon>Actinomycetes</taxon>
        <taxon>Pseudonocardiales</taxon>
        <taxon>Pseudonocardiaceae</taxon>
        <taxon>Amycolatopsis</taxon>
    </lineage>
</organism>